<organism evidence="3 4">
    <name type="scientific">Brunnivagina elsteri CCALA 953</name>
    <dbReference type="NCBI Taxonomy" id="987040"/>
    <lineage>
        <taxon>Bacteria</taxon>
        <taxon>Bacillati</taxon>
        <taxon>Cyanobacteriota</taxon>
        <taxon>Cyanophyceae</taxon>
        <taxon>Nostocales</taxon>
        <taxon>Calotrichaceae</taxon>
        <taxon>Brunnivagina</taxon>
    </lineage>
</organism>
<comment type="caution">
    <text evidence="3">The sequence shown here is derived from an EMBL/GenBank/DDBJ whole genome shotgun (WGS) entry which is preliminary data.</text>
</comment>
<evidence type="ECO:0000259" key="1">
    <source>
        <dbReference type="Pfam" id="PF12770"/>
    </source>
</evidence>
<dbReference type="InterPro" id="IPR027417">
    <property type="entry name" value="P-loop_NTPase"/>
</dbReference>
<evidence type="ECO:0000259" key="2">
    <source>
        <dbReference type="Pfam" id="PF20703"/>
    </source>
</evidence>
<dbReference type="Pfam" id="PF12770">
    <property type="entry name" value="CHAT"/>
    <property type="match status" value="1"/>
</dbReference>
<protein>
    <submittedName>
        <fullName evidence="3">Uncharacterized protein</fullName>
    </submittedName>
</protein>
<reference evidence="3 4" key="1">
    <citation type="submission" date="2017-08" db="EMBL/GenBank/DDBJ databases">
        <title>Draft genome sequence of filamentous cyanobacterium Calothrix elsteri CCALA 953.</title>
        <authorList>
            <person name="Gagunashvili A.N."/>
            <person name="Elster J."/>
            <person name="Andresson O.S."/>
        </authorList>
    </citation>
    <scope>NUCLEOTIDE SEQUENCE [LARGE SCALE GENOMIC DNA]</scope>
    <source>
        <strain evidence="3 4">CCALA 953</strain>
    </source>
</reference>
<dbReference type="Pfam" id="PF20703">
    <property type="entry name" value="nSTAND1"/>
    <property type="match status" value="1"/>
</dbReference>
<evidence type="ECO:0000313" key="3">
    <source>
        <dbReference type="EMBL" id="PAX53546.1"/>
    </source>
</evidence>
<dbReference type="AlphaFoldDB" id="A0A2A2TIQ9"/>
<proteinExistence type="predicted"/>
<dbReference type="SUPFAM" id="SSF52540">
    <property type="entry name" value="P-loop containing nucleoside triphosphate hydrolases"/>
    <property type="match status" value="1"/>
</dbReference>
<dbReference type="InterPro" id="IPR049052">
    <property type="entry name" value="nSTAND1"/>
</dbReference>
<name>A0A2A2TIQ9_9CYAN</name>
<dbReference type="InterPro" id="IPR024983">
    <property type="entry name" value="CHAT_dom"/>
</dbReference>
<evidence type="ECO:0000313" key="4">
    <source>
        <dbReference type="Proteomes" id="UP000218238"/>
    </source>
</evidence>
<feature type="domain" description="CHAT" evidence="1">
    <location>
        <begin position="182"/>
        <end position="361"/>
    </location>
</feature>
<sequence length="586" mass="66017">MSKSVVINLGHGDLKQGFPRVSAQLWVSGHPLPEQFIGSLPSAPHLLDLYQHWRIIYENLCSRKVIRNVPDDDELEIAIAGVTNVSQFSFDDLCQQLETAMNAWLNSPELASLSRQLRSALDKSEDIRVILETSDDLMRRLPWHRCGFFCDYGRAEIAIAQPEYQRKATLQAKKRKSIRILTILGDSQGIDLEAEVQCLKKLNYELNNECNNHQLNNQLNSQVIFLKNPNRQELNTHLWDNLGWDIIFFAGHSRSEGSTGRLHINSNQTNNSITIEQLEEGLKAAIDNGLKLAIFNSCDGMGLAFALSKLQLPSTIVMREPVPNLVAQVFFNNFLTAFAIEHLPLYSAVQKARRQLQGLENDFPGASWLPVICQNPAVEPPTWLTLGGIAPCPYRGLFAFREQDAHLFFGREQFTRDLVAAVKKQRLVAVVGASGSGKSSVVFAGLIPSLRQDSNCNWEIVSFRPGNNPITALAAAMSNVEAQRENLSSLLRLREIDLEIAFKHDIQALYRVIDRHIQQNPRTRLVIIVDQFEELYTLCPESERQHFLELLLTAVKDAPGLTLVMTLRADFYGHALSDRTFSDLLQ</sequence>
<accession>A0A2A2TIQ9</accession>
<feature type="domain" description="Novel STAND NTPase 1" evidence="2">
    <location>
        <begin position="393"/>
        <end position="586"/>
    </location>
</feature>
<feature type="non-terminal residue" evidence="3">
    <location>
        <position position="586"/>
    </location>
</feature>
<keyword evidence="4" id="KW-1185">Reference proteome</keyword>
<dbReference type="Proteomes" id="UP000218238">
    <property type="component" value="Unassembled WGS sequence"/>
</dbReference>
<dbReference type="OrthoDB" id="444941at2"/>
<dbReference type="EMBL" id="NTFS01000134">
    <property type="protein sequence ID" value="PAX53546.1"/>
    <property type="molecule type" value="Genomic_DNA"/>
</dbReference>
<dbReference type="RefSeq" id="WP_143289297.1">
    <property type="nucleotide sequence ID" value="NZ_NTFS01000134.1"/>
</dbReference>
<gene>
    <name evidence="3" type="ORF">CK510_13615</name>
</gene>
<dbReference type="Gene3D" id="3.40.50.300">
    <property type="entry name" value="P-loop containing nucleotide triphosphate hydrolases"/>
    <property type="match status" value="1"/>
</dbReference>